<comment type="caution">
    <text evidence="2">The sequence shown here is derived from an EMBL/GenBank/DDBJ whole genome shotgun (WGS) entry which is preliminary data.</text>
</comment>
<dbReference type="EMBL" id="BGPR01016819">
    <property type="protein sequence ID" value="GBN74234.1"/>
    <property type="molecule type" value="Genomic_DNA"/>
</dbReference>
<proteinExistence type="predicted"/>
<dbReference type="AlphaFoldDB" id="A0A4Y2RKP3"/>
<sequence length="163" mass="18503">MVQKSGEGVPTQVSPSVTNFQIKVSSFVLYSKCAVDTSIEPWCTSQIKDWRRVHNFYCLEFALLELLPSGRSHLEYEDEKLPQNKQVLCTPGTLIVGRLVNGPIVVDGTYCPITRRKTTTFKICFIYICRFNKITTVLPPREKPHKLDMPVAVVIETVYSTAF</sequence>
<gene>
    <name evidence="1" type="ORF">AVEN_153364_1</name>
    <name evidence="2" type="ORF">AVEN_220677_1</name>
</gene>
<name>A0A4Y2RKP3_ARAVE</name>
<evidence type="ECO:0000313" key="3">
    <source>
        <dbReference type="Proteomes" id="UP000499080"/>
    </source>
</evidence>
<dbReference type="EMBL" id="BGPR01017499">
    <property type="protein sequence ID" value="GBN76344.1"/>
    <property type="molecule type" value="Genomic_DNA"/>
</dbReference>
<accession>A0A4Y2RKP3</accession>
<reference evidence="2 3" key="1">
    <citation type="journal article" date="2019" name="Sci. Rep.">
        <title>Orb-weaving spider Araneus ventricosus genome elucidates the spidroin gene catalogue.</title>
        <authorList>
            <person name="Kono N."/>
            <person name="Nakamura H."/>
            <person name="Ohtoshi R."/>
            <person name="Moran D.A.P."/>
            <person name="Shinohara A."/>
            <person name="Yoshida Y."/>
            <person name="Fujiwara M."/>
            <person name="Mori M."/>
            <person name="Tomita M."/>
            <person name="Arakawa K."/>
        </authorList>
    </citation>
    <scope>NUCLEOTIDE SEQUENCE [LARGE SCALE GENOMIC DNA]</scope>
</reference>
<keyword evidence="3" id="KW-1185">Reference proteome</keyword>
<organism evidence="2 3">
    <name type="scientific">Araneus ventricosus</name>
    <name type="common">Orbweaver spider</name>
    <name type="synonym">Epeira ventricosa</name>
    <dbReference type="NCBI Taxonomy" id="182803"/>
    <lineage>
        <taxon>Eukaryota</taxon>
        <taxon>Metazoa</taxon>
        <taxon>Ecdysozoa</taxon>
        <taxon>Arthropoda</taxon>
        <taxon>Chelicerata</taxon>
        <taxon>Arachnida</taxon>
        <taxon>Araneae</taxon>
        <taxon>Araneomorphae</taxon>
        <taxon>Entelegynae</taxon>
        <taxon>Araneoidea</taxon>
        <taxon>Araneidae</taxon>
        <taxon>Araneus</taxon>
    </lineage>
</organism>
<dbReference type="Proteomes" id="UP000499080">
    <property type="component" value="Unassembled WGS sequence"/>
</dbReference>
<evidence type="ECO:0000313" key="2">
    <source>
        <dbReference type="EMBL" id="GBN76344.1"/>
    </source>
</evidence>
<evidence type="ECO:0000313" key="1">
    <source>
        <dbReference type="EMBL" id="GBN74234.1"/>
    </source>
</evidence>
<protein>
    <submittedName>
        <fullName evidence="2">Uncharacterized protein</fullName>
    </submittedName>
</protein>